<dbReference type="AlphaFoldDB" id="A0A6H5I2C5"/>
<organism evidence="2 3">
    <name type="scientific">Trichogramma brassicae</name>
    <dbReference type="NCBI Taxonomy" id="86971"/>
    <lineage>
        <taxon>Eukaryota</taxon>
        <taxon>Metazoa</taxon>
        <taxon>Ecdysozoa</taxon>
        <taxon>Arthropoda</taxon>
        <taxon>Hexapoda</taxon>
        <taxon>Insecta</taxon>
        <taxon>Pterygota</taxon>
        <taxon>Neoptera</taxon>
        <taxon>Endopterygota</taxon>
        <taxon>Hymenoptera</taxon>
        <taxon>Apocrita</taxon>
        <taxon>Proctotrupomorpha</taxon>
        <taxon>Chalcidoidea</taxon>
        <taxon>Trichogrammatidae</taxon>
        <taxon>Trichogramma</taxon>
    </lineage>
</organism>
<protein>
    <submittedName>
        <fullName evidence="2">Uncharacterized protein</fullName>
    </submittedName>
</protein>
<accession>A0A6H5I2C5</accession>
<evidence type="ECO:0000256" key="1">
    <source>
        <dbReference type="SAM" id="MobiDB-lite"/>
    </source>
</evidence>
<proteinExistence type="predicted"/>
<gene>
    <name evidence="2" type="ORF">TBRA_LOCUS3901</name>
</gene>
<name>A0A6H5I2C5_9HYME</name>
<sequence>MLASPRRTLQISAKLLQQVIRNSWRIRAALEKASPPGFPRGFAKKSQPPAKLAPAAATAANPIEIPAGTNLCPSALWWRVQPRDPPSRHPRPPGSGGHRAPSNPTTAILRHVRDRTPSGSTCSGAPSRFRSRSRVAATGKIANSAGEYEAPTASDLAASLLLTRPFSQDTGSTPRDPRYQETRGDVLLYSEDSKFEMNLDPTPRGPGGHSCPYRAPCSAIIGCISRHLSSIDDFTSCAVSLPDPCQRNFSCVGGQQ</sequence>
<evidence type="ECO:0000313" key="3">
    <source>
        <dbReference type="Proteomes" id="UP000479190"/>
    </source>
</evidence>
<evidence type="ECO:0000313" key="2">
    <source>
        <dbReference type="EMBL" id="CAB0031947.1"/>
    </source>
</evidence>
<dbReference type="Proteomes" id="UP000479190">
    <property type="component" value="Unassembled WGS sequence"/>
</dbReference>
<feature type="region of interest" description="Disordered" evidence="1">
    <location>
        <begin position="80"/>
        <end position="135"/>
    </location>
</feature>
<dbReference type="OrthoDB" id="7689485at2759"/>
<reference evidence="2 3" key="1">
    <citation type="submission" date="2020-02" db="EMBL/GenBank/DDBJ databases">
        <authorList>
            <person name="Ferguson B K."/>
        </authorList>
    </citation>
    <scope>NUCLEOTIDE SEQUENCE [LARGE SCALE GENOMIC DNA]</scope>
</reference>
<keyword evidence="3" id="KW-1185">Reference proteome</keyword>
<dbReference type="EMBL" id="CADCXV010000661">
    <property type="protein sequence ID" value="CAB0031947.1"/>
    <property type="molecule type" value="Genomic_DNA"/>
</dbReference>